<feature type="domain" description="D-alanyl-D-alanine carboxypeptidase-like core" evidence="1">
    <location>
        <begin position="65"/>
        <end position="171"/>
    </location>
</feature>
<reference evidence="2" key="1">
    <citation type="submission" date="2018-10" db="EMBL/GenBank/DDBJ databases">
        <title>Schaedlerella arabinophila gen. nov. sp. nov., isolated from the mouse intestinal tract and comparative analysis with the genome of the closely related altered Schaedler flora strain ASF502.</title>
        <authorList>
            <person name="Miyake S."/>
            <person name="Soh M."/>
            <person name="Seedorf H."/>
        </authorList>
    </citation>
    <scope>NUCLEOTIDE SEQUENCE [LARGE SCALE GENOMIC DNA]</scope>
    <source>
        <strain evidence="2">DSM 106076</strain>
    </source>
</reference>
<dbReference type="Gene3D" id="3.30.1380.10">
    <property type="match status" value="1"/>
</dbReference>
<comment type="caution">
    <text evidence="2">The sequence shown here is derived from an EMBL/GenBank/DDBJ whole genome shotgun (WGS) entry which is preliminary data.</text>
</comment>
<evidence type="ECO:0000313" key="3">
    <source>
        <dbReference type="Proteomes" id="UP000274920"/>
    </source>
</evidence>
<evidence type="ECO:0000259" key="1">
    <source>
        <dbReference type="Pfam" id="PF02557"/>
    </source>
</evidence>
<sequence>MMHIKLSEEKIYEGSLLLVNADHPLRECGEERLLPVNTEYPDVLMMREAVYILHLIFEKLGCGDAIVPVSGYRSAAEQTEIFQTSLEENGEEFTRRFVAVPNHSEHQTGLAVDLGLKQEVIDFICPEFPYEGICGQFRRTAPGYGFIERYPKGKEEVTGIGHEPWHFRYVGYPHSEIMSRHGFTLEEYMTFIRQYSPGSPLRWMKGSRPAEIFFIQADKQGTTEIELPEDSLYMVSGNNVDGFIVTIPLPAAGAPGDL</sequence>
<gene>
    <name evidence="2" type="ORF">EBB54_07275</name>
</gene>
<dbReference type="PANTHER" id="PTHR34385">
    <property type="entry name" value="D-ALANYL-D-ALANINE CARBOXYPEPTIDASE"/>
    <property type="match status" value="1"/>
</dbReference>
<dbReference type="InterPro" id="IPR052179">
    <property type="entry name" value="DD-CPase-like"/>
</dbReference>
<dbReference type="AlphaFoldDB" id="A0A3R8LX71"/>
<dbReference type="CDD" id="cd14849">
    <property type="entry name" value="DD-dipeptidase_VanXYc"/>
    <property type="match status" value="1"/>
</dbReference>
<dbReference type="PANTHER" id="PTHR34385:SF1">
    <property type="entry name" value="PEPTIDOGLYCAN L-ALANYL-D-GLUTAMATE ENDOPEPTIDASE CWLK"/>
    <property type="match status" value="1"/>
</dbReference>
<name>A0A3R8LX71_9FIRM</name>
<keyword evidence="2" id="KW-0121">Carboxypeptidase</keyword>
<keyword evidence="2" id="KW-0645">Protease</keyword>
<dbReference type="Gene3D" id="3.30.200.180">
    <property type="match status" value="1"/>
</dbReference>
<dbReference type="GO" id="GO:0004180">
    <property type="term" value="F:carboxypeptidase activity"/>
    <property type="evidence" value="ECO:0007669"/>
    <property type="project" value="UniProtKB-KW"/>
</dbReference>
<dbReference type="Proteomes" id="UP000274920">
    <property type="component" value="Unassembled WGS sequence"/>
</dbReference>
<keyword evidence="2" id="KW-0378">Hydrolase</keyword>
<accession>A0A3R8LX71</accession>
<dbReference type="EMBL" id="RHJS01000002">
    <property type="protein sequence ID" value="RRK31187.1"/>
    <property type="molecule type" value="Genomic_DNA"/>
</dbReference>
<dbReference type="InterPro" id="IPR009045">
    <property type="entry name" value="Zn_M74/Hedgehog-like"/>
</dbReference>
<dbReference type="GO" id="GO:0006508">
    <property type="term" value="P:proteolysis"/>
    <property type="evidence" value="ECO:0007669"/>
    <property type="project" value="InterPro"/>
</dbReference>
<protein>
    <submittedName>
        <fullName evidence="2">D-alanyl-D-alanine carboxypeptidase family protein</fullName>
    </submittedName>
</protein>
<proteinExistence type="predicted"/>
<dbReference type="InterPro" id="IPR003709">
    <property type="entry name" value="VanY-like_core_dom"/>
</dbReference>
<evidence type="ECO:0000313" key="2">
    <source>
        <dbReference type="EMBL" id="RRK31187.1"/>
    </source>
</evidence>
<dbReference type="Pfam" id="PF02557">
    <property type="entry name" value="VanY"/>
    <property type="match status" value="1"/>
</dbReference>
<keyword evidence="3" id="KW-1185">Reference proteome</keyword>
<organism evidence="2 3">
    <name type="scientific">Schaedlerella arabinosiphila</name>
    <dbReference type="NCBI Taxonomy" id="2044587"/>
    <lineage>
        <taxon>Bacteria</taxon>
        <taxon>Bacillati</taxon>
        <taxon>Bacillota</taxon>
        <taxon>Clostridia</taxon>
        <taxon>Lachnospirales</taxon>
        <taxon>Lachnospiraceae</taxon>
        <taxon>Schaedlerella</taxon>
    </lineage>
</organism>
<dbReference type="RefSeq" id="WP_125126916.1">
    <property type="nucleotide sequence ID" value="NZ_RHJS01000002.1"/>
</dbReference>
<dbReference type="SUPFAM" id="SSF55166">
    <property type="entry name" value="Hedgehog/DD-peptidase"/>
    <property type="match status" value="1"/>
</dbReference>